<protein>
    <submittedName>
        <fullName evidence="2">Uncharacterized protein</fullName>
    </submittedName>
</protein>
<evidence type="ECO:0000256" key="1">
    <source>
        <dbReference type="SAM" id="Phobius"/>
    </source>
</evidence>
<dbReference type="AlphaFoldDB" id="A0A5M9K8K5"/>
<sequence>MQYKKGLTSRRYLYFSNFSRLGWHMVNGCFFFLYFIFFYFFAESIQMDTRYASLGNGGRLRFNLDAIVS</sequence>
<keyword evidence="1" id="KW-0812">Transmembrane</keyword>
<proteinExistence type="predicted"/>
<accession>A0A5M9K8K5</accession>
<comment type="caution">
    <text evidence="2">The sequence shown here is derived from an EMBL/GenBank/DDBJ whole genome shotgun (WGS) entry which is preliminary data.</text>
</comment>
<keyword evidence="1" id="KW-0472">Membrane</keyword>
<gene>
    <name evidence="2" type="ORF">EYC84_006866</name>
</gene>
<dbReference type="Proteomes" id="UP000322873">
    <property type="component" value="Unassembled WGS sequence"/>
</dbReference>
<organism evidence="2 3">
    <name type="scientific">Monilinia fructicola</name>
    <name type="common">Brown rot fungus</name>
    <name type="synonym">Ciboria fructicola</name>
    <dbReference type="NCBI Taxonomy" id="38448"/>
    <lineage>
        <taxon>Eukaryota</taxon>
        <taxon>Fungi</taxon>
        <taxon>Dikarya</taxon>
        <taxon>Ascomycota</taxon>
        <taxon>Pezizomycotina</taxon>
        <taxon>Leotiomycetes</taxon>
        <taxon>Helotiales</taxon>
        <taxon>Sclerotiniaceae</taxon>
        <taxon>Monilinia</taxon>
    </lineage>
</organism>
<keyword evidence="1" id="KW-1133">Transmembrane helix</keyword>
<evidence type="ECO:0000313" key="3">
    <source>
        <dbReference type="Proteomes" id="UP000322873"/>
    </source>
</evidence>
<reference evidence="2 3" key="1">
    <citation type="submission" date="2019-06" db="EMBL/GenBank/DDBJ databases">
        <title>Genome Sequence of the Brown Rot Fungal Pathogen Monilinia fructicola.</title>
        <authorList>
            <person name="De Miccolis Angelini R.M."/>
            <person name="Landi L."/>
            <person name="Abate D."/>
            <person name="Pollastro S."/>
            <person name="Romanazzi G."/>
            <person name="Faretra F."/>
        </authorList>
    </citation>
    <scope>NUCLEOTIDE SEQUENCE [LARGE SCALE GENOMIC DNA]</scope>
    <source>
        <strain evidence="2 3">Mfrc123</strain>
    </source>
</reference>
<evidence type="ECO:0000313" key="2">
    <source>
        <dbReference type="EMBL" id="KAA8576813.1"/>
    </source>
</evidence>
<feature type="transmembrane region" description="Helical" evidence="1">
    <location>
        <begin position="21"/>
        <end position="42"/>
    </location>
</feature>
<keyword evidence="3" id="KW-1185">Reference proteome</keyword>
<name>A0A5M9K8K5_MONFR</name>
<dbReference type="EMBL" id="VICG01000001">
    <property type="protein sequence ID" value="KAA8576813.1"/>
    <property type="molecule type" value="Genomic_DNA"/>
</dbReference>